<dbReference type="Proteomes" id="UP001280121">
    <property type="component" value="Unassembled WGS sequence"/>
</dbReference>
<evidence type="ECO:0000256" key="2">
    <source>
        <dbReference type="SAM" id="SignalP"/>
    </source>
</evidence>
<name>A0AAD9X9C4_9ROSI</name>
<protein>
    <recommendedName>
        <fullName evidence="5">Reverse transcriptase domain-containing protein</fullName>
    </recommendedName>
</protein>
<feature type="transmembrane region" description="Helical" evidence="1">
    <location>
        <begin position="305"/>
        <end position="330"/>
    </location>
</feature>
<dbReference type="AlphaFoldDB" id="A0AAD9X9C4"/>
<sequence length="351" mass="39224">MLLFLFPAISHLFFADDSLIFAKALRDECLVIRHCLEVYARASGQVINFRKSAISVSRSVPTDAGHELARIVGVNFVSCHEKYLGLMWFTSRNKKQVFASIKDRIWLKLQGWQSRLFRLGVKRYDASVATHNVLWWKALWKLGIPPKIRTFIWKCCHHWIPTKLNLSVGEFQFQGLSISQSFVKIGFRWCKPDVGIYKINTNAAINGLDQKVGLGFLIRNSSPQCCKSRRPGPISRSAVYCCRDSKSVGVLDIFSQSRSKSDLVGSNRIKSPPKRHGGQRLNKSTLTVCRIGLVSSLFFAKSSPLFLSPSSVVIVAAVSVALIIVVVALLSRRSNCSSLSSDLITDSLCDL</sequence>
<keyword evidence="1" id="KW-0472">Membrane</keyword>
<evidence type="ECO:0008006" key="5">
    <source>
        <dbReference type="Google" id="ProtNLM"/>
    </source>
</evidence>
<accession>A0AAD9X9C4</accession>
<evidence type="ECO:0000313" key="4">
    <source>
        <dbReference type="Proteomes" id="UP001280121"/>
    </source>
</evidence>
<dbReference type="EMBL" id="JANJYI010000003">
    <property type="protein sequence ID" value="KAK2655132.1"/>
    <property type="molecule type" value="Genomic_DNA"/>
</dbReference>
<feature type="signal peptide" evidence="2">
    <location>
        <begin position="1"/>
        <end position="15"/>
    </location>
</feature>
<evidence type="ECO:0000256" key="1">
    <source>
        <dbReference type="SAM" id="Phobius"/>
    </source>
</evidence>
<keyword evidence="1" id="KW-0812">Transmembrane</keyword>
<organism evidence="3 4">
    <name type="scientific">Dipteronia dyeriana</name>
    <dbReference type="NCBI Taxonomy" id="168575"/>
    <lineage>
        <taxon>Eukaryota</taxon>
        <taxon>Viridiplantae</taxon>
        <taxon>Streptophyta</taxon>
        <taxon>Embryophyta</taxon>
        <taxon>Tracheophyta</taxon>
        <taxon>Spermatophyta</taxon>
        <taxon>Magnoliopsida</taxon>
        <taxon>eudicotyledons</taxon>
        <taxon>Gunneridae</taxon>
        <taxon>Pentapetalae</taxon>
        <taxon>rosids</taxon>
        <taxon>malvids</taxon>
        <taxon>Sapindales</taxon>
        <taxon>Sapindaceae</taxon>
        <taxon>Hippocastanoideae</taxon>
        <taxon>Acereae</taxon>
        <taxon>Dipteronia</taxon>
    </lineage>
</organism>
<evidence type="ECO:0000313" key="3">
    <source>
        <dbReference type="EMBL" id="KAK2655132.1"/>
    </source>
</evidence>
<reference evidence="3" key="1">
    <citation type="journal article" date="2023" name="Plant J.">
        <title>Genome sequences and population genomics provide insights into the demographic history, inbreeding, and mutation load of two 'living fossil' tree species of Dipteronia.</title>
        <authorList>
            <person name="Feng Y."/>
            <person name="Comes H.P."/>
            <person name="Chen J."/>
            <person name="Zhu S."/>
            <person name="Lu R."/>
            <person name="Zhang X."/>
            <person name="Li P."/>
            <person name="Qiu J."/>
            <person name="Olsen K.M."/>
            <person name="Qiu Y."/>
        </authorList>
    </citation>
    <scope>NUCLEOTIDE SEQUENCE</scope>
    <source>
        <strain evidence="3">KIB01</strain>
    </source>
</reference>
<feature type="chain" id="PRO_5041968501" description="Reverse transcriptase domain-containing protein" evidence="2">
    <location>
        <begin position="16"/>
        <end position="351"/>
    </location>
</feature>
<keyword evidence="2" id="KW-0732">Signal</keyword>
<keyword evidence="4" id="KW-1185">Reference proteome</keyword>
<gene>
    <name evidence="3" type="ORF">Ddye_008184</name>
</gene>
<keyword evidence="1" id="KW-1133">Transmembrane helix</keyword>
<comment type="caution">
    <text evidence="3">The sequence shown here is derived from an EMBL/GenBank/DDBJ whole genome shotgun (WGS) entry which is preliminary data.</text>
</comment>
<proteinExistence type="predicted"/>